<protein>
    <submittedName>
        <fullName evidence="1">23918_t:CDS:1</fullName>
    </submittedName>
</protein>
<organism evidence="1 2">
    <name type="scientific">Cetraspora pellucida</name>
    <dbReference type="NCBI Taxonomy" id="1433469"/>
    <lineage>
        <taxon>Eukaryota</taxon>
        <taxon>Fungi</taxon>
        <taxon>Fungi incertae sedis</taxon>
        <taxon>Mucoromycota</taxon>
        <taxon>Glomeromycotina</taxon>
        <taxon>Glomeromycetes</taxon>
        <taxon>Diversisporales</taxon>
        <taxon>Gigasporaceae</taxon>
        <taxon>Cetraspora</taxon>
    </lineage>
</organism>
<evidence type="ECO:0000313" key="1">
    <source>
        <dbReference type="EMBL" id="CAG8662095.1"/>
    </source>
</evidence>
<keyword evidence="2" id="KW-1185">Reference proteome</keyword>
<reference evidence="1" key="1">
    <citation type="submission" date="2021-06" db="EMBL/GenBank/DDBJ databases">
        <authorList>
            <person name="Kallberg Y."/>
            <person name="Tangrot J."/>
            <person name="Rosling A."/>
        </authorList>
    </citation>
    <scope>NUCLEOTIDE SEQUENCE</scope>
    <source>
        <strain evidence="1">FL966</strain>
    </source>
</reference>
<dbReference type="Proteomes" id="UP000789759">
    <property type="component" value="Unassembled WGS sequence"/>
</dbReference>
<evidence type="ECO:0000313" key="2">
    <source>
        <dbReference type="Proteomes" id="UP000789759"/>
    </source>
</evidence>
<feature type="non-terminal residue" evidence="1">
    <location>
        <position position="1"/>
    </location>
</feature>
<dbReference type="OrthoDB" id="10400597at2759"/>
<proteinExistence type="predicted"/>
<dbReference type="EMBL" id="CAJVQA010007801">
    <property type="protein sequence ID" value="CAG8662095.1"/>
    <property type="molecule type" value="Genomic_DNA"/>
</dbReference>
<gene>
    <name evidence="1" type="ORF">CPELLU_LOCUS9850</name>
</gene>
<dbReference type="AlphaFoldDB" id="A0A9N9E2V1"/>
<name>A0A9N9E2V1_9GLOM</name>
<sequence length="56" mass="5899">AIVTLAGGHDFGVIAAICDVIMLTGGHDFSIVVAVCRFLAFTDTLPSLLMPCYVGW</sequence>
<comment type="caution">
    <text evidence="1">The sequence shown here is derived from an EMBL/GenBank/DDBJ whole genome shotgun (WGS) entry which is preliminary data.</text>
</comment>
<accession>A0A9N9E2V1</accession>